<dbReference type="GO" id="GO:0016020">
    <property type="term" value="C:membrane"/>
    <property type="evidence" value="ECO:0007669"/>
    <property type="project" value="UniProtKB-SubCell"/>
</dbReference>
<dbReference type="OrthoDB" id="6712115at2"/>
<gene>
    <name evidence="7" type="ORF">EC844_11128</name>
</gene>
<dbReference type="Pfam" id="PF03544">
    <property type="entry name" value="TonB_C"/>
    <property type="match status" value="1"/>
</dbReference>
<evidence type="ECO:0000256" key="1">
    <source>
        <dbReference type="ARBA" id="ARBA00004167"/>
    </source>
</evidence>
<keyword evidence="5" id="KW-0732">Signal</keyword>
<protein>
    <submittedName>
        <fullName evidence="7">TonB family protein</fullName>
    </submittedName>
</protein>
<dbReference type="GO" id="GO:0055085">
    <property type="term" value="P:transmembrane transport"/>
    <property type="evidence" value="ECO:0007669"/>
    <property type="project" value="InterPro"/>
</dbReference>
<comment type="caution">
    <text evidence="7">The sequence shown here is derived from an EMBL/GenBank/DDBJ whole genome shotgun (WGS) entry which is preliminary data.</text>
</comment>
<dbReference type="NCBIfam" id="TIGR01352">
    <property type="entry name" value="tonB_Cterm"/>
    <property type="match status" value="1"/>
</dbReference>
<organism evidence="7 8">
    <name type="scientific">Acinetobacter calcoaceticus</name>
    <dbReference type="NCBI Taxonomy" id="471"/>
    <lineage>
        <taxon>Bacteria</taxon>
        <taxon>Pseudomonadati</taxon>
        <taxon>Pseudomonadota</taxon>
        <taxon>Gammaproteobacteria</taxon>
        <taxon>Moraxellales</taxon>
        <taxon>Moraxellaceae</taxon>
        <taxon>Acinetobacter</taxon>
        <taxon>Acinetobacter calcoaceticus/baumannii complex</taxon>
    </lineage>
</organism>
<evidence type="ECO:0000313" key="7">
    <source>
        <dbReference type="EMBL" id="TCM66739.1"/>
    </source>
</evidence>
<keyword evidence="4" id="KW-0472">Membrane</keyword>
<evidence type="ECO:0000256" key="5">
    <source>
        <dbReference type="SAM" id="SignalP"/>
    </source>
</evidence>
<dbReference type="InterPro" id="IPR037682">
    <property type="entry name" value="TonB_C"/>
</dbReference>
<comment type="subcellular location">
    <subcellularLocation>
        <location evidence="1">Membrane</location>
        <topology evidence="1">Single-pass membrane protein</topology>
    </subcellularLocation>
</comment>
<evidence type="ECO:0000256" key="3">
    <source>
        <dbReference type="ARBA" id="ARBA00022989"/>
    </source>
</evidence>
<accession>A0A4R1XT32</accession>
<keyword evidence="3" id="KW-1133">Transmembrane helix</keyword>
<dbReference type="Proteomes" id="UP000294963">
    <property type="component" value="Unassembled WGS sequence"/>
</dbReference>
<keyword evidence="2" id="KW-0812">Transmembrane</keyword>
<sequence>MKKILPFTVLISCGLSFTSLACAEQAAVNTQKPNTVESTNLAPHLATRLQWIKFPQPKYDVADLEQQDRSAIVRIHADAQGKVTQASIQESSGLKNLDLELINAVTVAQIKPFKKNGIAMSTVGYQTFSFKAQDVITADQDTQQMCQYTLNSKTWQRQLKNKSVDFEYLEAPQLSLQLQPDAFKPHSIKVKFKVNAQGDVTQAKLKKGTGIPSVDQEIINTILKAQVKVHKTLWLYKKSKLEDQLQLQAEQCP</sequence>
<evidence type="ECO:0000313" key="8">
    <source>
        <dbReference type="Proteomes" id="UP000294963"/>
    </source>
</evidence>
<keyword evidence="8" id="KW-1185">Reference proteome</keyword>
<dbReference type="EMBL" id="SLVJ01000011">
    <property type="protein sequence ID" value="TCM66739.1"/>
    <property type="molecule type" value="Genomic_DNA"/>
</dbReference>
<dbReference type="InterPro" id="IPR006260">
    <property type="entry name" value="TonB/TolA_C"/>
</dbReference>
<feature type="chain" id="PRO_5020935930" evidence="5">
    <location>
        <begin position="22"/>
        <end position="253"/>
    </location>
</feature>
<feature type="signal peptide" evidence="5">
    <location>
        <begin position="1"/>
        <end position="21"/>
    </location>
</feature>
<name>A0A4R1XT32_ACICA</name>
<proteinExistence type="predicted"/>
<evidence type="ECO:0000256" key="2">
    <source>
        <dbReference type="ARBA" id="ARBA00022692"/>
    </source>
</evidence>
<dbReference type="PROSITE" id="PS51257">
    <property type="entry name" value="PROKAR_LIPOPROTEIN"/>
    <property type="match status" value="1"/>
</dbReference>
<evidence type="ECO:0000256" key="4">
    <source>
        <dbReference type="ARBA" id="ARBA00023136"/>
    </source>
</evidence>
<reference evidence="7 8" key="1">
    <citation type="submission" date="2019-03" db="EMBL/GenBank/DDBJ databases">
        <title>Genomic analyses of the natural microbiome of Caenorhabditis elegans.</title>
        <authorList>
            <person name="Samuel B."/>
        </authorList>
    </citation>
    <scope>NUCLEOTIDE SEQUENCE [LARGE SCALE GENOMIC DNA]</scope>
    <source>
        <strain evidence="7 8">JUb89</strain>
    </source>
</reference>
<dbReference type="AlphaFoldDB" id="A0A4R1XT32"/>
<dbReference type="SUPFAM" id="SSF74653">
    <property type="entry name" value="TolA/TonB C-terminal domain"/>
    <property type="match status" value="2"/>
</dbReference>
<dbReference type="Gene3D" id="3.30.1150.10">
    <property type="match status" value="1"/>
</dbReference>
<evidence type="ECO:0000259" key="6">
    <source>
        <dbReference type="Pfam" id="PF03544"/>
    </source>
</evidence>
<feature type="domain" description="TonB C-terminal" evidence="6">
    <location>
        <begin position="64"/>
        <end position="131"/>
    </location>
</feature>